<evidence type="ECO:0008006" key="4">
    <source>
        <dbReference type="Google" id="ProtNLM"/>
    </source>
</evidence>
<dbReference type="PANTHER" id="PTHR13282:SF6">
    <property type="entry name" value="PROTEIN FAM32A"/>
    <property type="match status" value="1"/>
</dbReference>
<evidence type="ECO:0000256" key="1">
    <source>
        <dbReference type="ARBA" id="ARBA00008948"/>
    </source>
</evidence>
<dbReference type="PANTHER" id="PTHR13282">
    <property type="entry name" value="PROTEIN FAM32A"/>
    <property type="match status" value="1"/>
</dbReference>
<comment type="similarity">
    <text evidence="1">Belongs to the FAM32 family.</text>
</comment>
<protein>
    <recommendedName>
        <fullName evidence="4">Protein FAM32A</fullName>
    </recommendedName>
</protein>
<sequence length="113" mass="12994">MSAYDQAVGGALKLKGVSDKIKKEKKKEKKRDLTKVFENAQIPGNSSGEDKPRFMGDRRTKSEIAFEKAKKNKAAEKILEKANKTHKERIMKFNRDLDNLTEHFEVPEVSWTK</sequence>
<accession>A0ABD3XBR5</accession>
<dbReference type="EMBL" id="JBJQND010000003">
    <property type="protein sequence ID" value="KAL3882903.1"/>
    <property type="molecule type" value="Genomic_DNA"/>
</dbReference>
<reference evidence="2 3" key="1">
    <citation type="submission" date="2024-11" db="EMBL/GenBank/DDBJ databases">
        <title>Chromosome-level genome assembly of the freshwater bivalve Anodonta woodiana.</title>
        <authorList>
            <person name="Chen X."/>
        </authorList>
    </citation>
    <scope>NUCLEOTIDE SEQUENCE [LARGE SCALE GENOMIC DNA]</scope>
    <source>
        <strain evidence="2">MN2024</strain>
        <tissue evidence="2">Gills</tissue>
    </source>
</reference>
<dbReference type="AlphaFoldDB" id="A0ABD3XBR5"/>
<evidence type="ECO:0000313" key="3">
    <source>
        <dbReference type="Proteomes" id="UP001634394"/>
    </source>
</evidence>
<comment type="caution">
    <text evidence="2">The sequence shown here is derived from an EMBL/GenBank/DDBJ whole genome shotgun (WGS) entry which is preliminary data.</text>
</comment>
<dbReference type="InterPro" id="IPR013865">
    <property type="entry name" value="FAM32A"/>
</dbReference>
<keyword evidence="3" id="KW-1185">Reference proteome</keyword>
<dbReference type="Pfam" id="PF08555">
    <property type="entry name" value="FAM32A"/>
    <property type="match status" value="1"/>
</dbReference>
<proteinExistence type="inferred from homology"/>
<organism evidence="2 3">
    <name type="scientific">Sinanodonta woodiana</name>
    <name type="common">Chinese pond mussel</name>
    <name type="synonym">Anodonta woodiana</name>
    <dbReference type="NCBI Taxonomy" id="1069815"/>
    <lineage>
        <taxon>Eukaryota</taxon>
        <taxon>Metazoa</taxon>
        <taxon>Spiralia</taxon>
        <taxon>Lophotrochozoa</taxon>
        <taxon>Mollusca</taxon>
        <taxon>Bivalvia</taxon>
        <taxon>Autobranchia</taxon>
        <taxon>Heteroconchia</taxon>
        <taxon>Palaeoheterodonta</taxon>
        <taxon>Unionida</taxon>
        <taxon>Unionoidea</taxon>
        <taxon>Unionidae</taxon>
        <taxon>Unioninae</taxon>
        <taxon>Sinanodonta</taxon>
    </lineage>
</organism>
<name>A0ABD3XBR5_SINWO</name>
<dbReference type="Proteomes" id="UP001634394">
    <property type="component" value="Unassembled WGS sequence"/>
</dbReference>
<evidence type="ECO:0000313" key="2">
    <source>
        <dbReference type="EMBL" id="KAL3882903.1"/>
    </source>
</evidence>
<gene>
    <name evidence="2" type="ORF">ACJMK2_029205</name>
</gene>